<evidence type="ECO:0000256" key="1">
    <source>
        <dbReference type="ARBA" id="ARBA00004141"/>
    </source>
</evidence>
<organism evidence="7">
    <name type="scientific">marine sediment metagenome</name>
    <dbReference type="NCBI Taxonomy" id="412755"/>
    <lineage>
        <taxon>unclassified sequences</taxon>
        <taxon>metagenomes</taxon>
        <taxon>ecological metagenomes</taxon>
    </lineage>
</organism>
<accession>X1C9J1</accession>
<feature type="transmembrane region" description="Helical" evidence="5">
    <location>
        <begin position="41"/>
        <end position="61"/>
    </location>
</feature>
<comment type="caution">
    <text evidence="7">The sequence shown here is derived from an EMBL/GenBank/DDBJ whole genome shotgun (WGS) entry which is preliminary data.</text>
</comment>
<dbReference type="InterPro" id="IPR002645">
    <property type="entry name" value="STAS_dom"/>
</dbReference>
<name>X1C9J1_9ZZZZ</name>
<dbReference type="InterPro" id="IPR001902">
    <property type="entry name" value="SLC26A/SulP_fam"/>
</dbReference>
<evidence type="ECO:0000256" key="3">
    <source>
        <dbReference type="ARBA" id="ARBA00022989"/>
    </source>
</evidence>
<dbReference type="PANTHER" id="PTHR11814">
    <property type="entry name" value="SULFATE TRANSPORTER"/>
    <property type="match status" value="1"/>
</dbReference>
<comment type="subcellular location">
    <subcellularLocation>
        <location evidence="1">Membrane</location>
        <topology evidence="1">Multi-pass membrane protein</topology>
    </subcellularLocation>
</comment>
<keyword evidence="3 5" id="KW-1133">Transmembrane helix</keyword>
<dbReference type="SUPFAM" id="SSF52091">
    <property type="entry name" value="SpoIIaa-like"/>
    <property type="match status" value="1"/>
</dbReference>
<keyword evidence="2 5" id="KW-0812">Transmembrane</keyword>
<feature type="non-terminal residue" evidence="7">
    <location>
        <position position="1"/>
    </location>
</feature>
<dbReference type="CDD" id="cd07042">
    <property type="entry name" value="STAS_SulP_like_sulfate_transporter"/>
    <property type="match status" value="1"/>
</dbReference>
<evidence type="ECO:0000259" key="6">
    <source>
        <dbReference type="PROSITE" id="PS50801"/>
    </source>
</evidence>
<protein>
    <recommendedName>
        <fullName evidence="6">STAS domain-containing protein</fullName>
    </recommendedName>
</protein>
<gene>
    <name evidence="7" type="ORF">S01H4_44679</name>
</gene>
<dbReference type="EMBL" id="BART01024800">
    <property type="protein sequence ID" value="GAG93053.1"/>
    <property type="molecule type" value="Genomic_DNA"/>
</dbReference>
<evidence type="ECO:0000256" key="5">
    <source>
        <dbReference type="SAM" id="Phobius"/>
    </source>
</evidence>
<dbReference type="Gene3D" id="3.30.750.24">
    <property type="entry name" value="STAS domain"/>
    <property type="match status" value="1"/>
</dbReference>
<dbReference type="InterPro" id="IPR011547">
    <property type="entry name" value="SLC26A/SulP_dom"/>
</dbReference>
<feature type="transmembrane region" description="Helical" evidence="5">
    <location>
        <begin position="67"/>
        <end position="85"/>
    </location>
</feature>
<sequence length="275" mass="30289">NQEMIALGIANASSGLSSGIAVGGSMSRTTTVIGAGGRTQLTALVNAALVILTLLFLMPFFQNLPQATLGAIVIFAMILMLDPSYFRRLYRISRDEFWYASVAFLGELFLGTLPGVLLGVVLSVLVLIRRVTRPGTAIIGRMPDETYRDVKRYPEAETVPGLLIFRFDSMLFFSNADYFTDEVQEYVDSAEVPVQKVLVNAETINDLDTTGTDRLIKLHEELERDNIQLAFAEVKDPVREMMRLSGAEEVIGTENFYASVSAGVRAFLAREQSGE</sequence>
<proteinExistence type="predicted"/>
<feature type="transmembrane region" description="Helical" evidence="5">
    <location>
        <begin position="97"/>
        <end position="128"/>
    </location>
</feature>
<dbReference type="GO" id="GO:0016020">
    <property type="term" value="C:membrane"/>
    <property type="evidence" value="ECO:0007669"/>
    <property type="project" value="UniProtKB-SubCell"/>
</dbReference>
<evidence type="ECO:0000313" key="7">
    <source>
        <dbReference type="EMBL" id="GAG93053.1"/>
    </source>
</evidence>
<dbReference type="GO" id="GO:0055085">
    <property type="term" value="P:transmembrane transport"/>
    <property type="evidence" value="ECO:0007669"/>
    <property type="project" value="InterPro"/>
</dbReference>
<keyword evidence="4 5" id="KW-0472">Membrane</keyword>
<evidence type="ECO:0000256" key="2">
    <source>
        <dbReference type="ARBA" id="ARBA00022692"/>
    </source>
</evidence>
<dbReference type="Pfam" id="PF01740">
    <property type="entry name" value="STAS"/>
    <property type="match status" value="1"/>
</dbReference>
<dbReference type="InterPro" id="IPR036513">
    <property type="entry name" value="STAS_dom_sf"/>
</dbReference>
<reference evidence="7" key="1">
    <citation type="journal article" date="2014" name="Front. Microbiol.">
        <title>High frequency of phylogenetically diverse reductive dehalogenase-homologous genes in deep subseafloor sedimentary metagenomes.</title>
        <authorList>
            <person name="Kawai M."/>
            <person name="Futagami T."/>
            <person name="Toyoda A."/>
            <person name="Takaki Y."/>
            <person name="Nishi S."/>
            <person name="Hori S."/>
            <person name="Arai W."/>
            <person name="Tsubouchi T."/>
            <person name="Morono Y."/>
            <person name="Uchiyama I."/>
            <person name="Ito T."/>
            <person name="Fujiyama A."/>
            <person name="Inagaki F."/>
            <person name="Takami H."/>
        </authorList>
    </citation>
    <scope>NUCLEOTIDE SEQUENCE</scope>
    <source>
        <strain evidence="7">Expedition CK06-06</strain>
    </source>
</reference>
<feature type="domain" description="STAS" evidence="6">
    <location>
        <begin position="152"/>
        <end position="267"/>
    </location>
</feature>
<dbReference type="Pfam" id="PF00916">
    <property type="entry name" value="Sulfate_transp"/>
    <property type="match status" value="1"/>
</dbReference>
<dbReference type="AlphaFoldDB" id="X1C9J1"/>
<evidence type="ECO:0000256" key="4">
    <source>
        <dbReference type="ARBA" id="ARBA00023136"/>
    </source>
</evidence>
<dbReference type="PROSITE" id="PS50801">
    <property type="entry name" value="STAS"/>
    <property type="match status" value="1"/>
</dbReference>